<dbReference type="GO" id="GO:0002189">
    <property type="term" value="C:ribose phosphate diphosphokinase complex"/>
    <property type="evidence" value="ECO:0007669"/>
    <property type="project" value="TreeGrafter"/>
</dbReference>
<dbReference type="GO" id="GO:0004749">
    <property type="term" value="F:ribose phosphate diphosphokinase activity"/>
    <property type="evidence" value="ECO:0007669"/>
    <property type="project" value="TreeGrafter"/>
</dbReference>
<dbReference type="GO" id="GO:0006015">
    <property type="term" value="P:5-phosphoribose 1-diphosphate biosynthetic process"/>
    <property type="evidence" value="ECO:0007669"/>
    <property type="project" value="TreeGrafter"/>
</dbReference>
<proteinExistence type="predicted"/>
<dbReference type="PANTHER" id="PTHR10210">
    <property type="entry name" value="RIBOSE-PHOSPHATE DIPHOSPHOKINASE FAMILY MEMBER"/>
    <property type="match status" value="1"/>
</dbReference>
<dbReference type="CDD" id="cd06223">
    <property type="entry name" value="PRTases_typeI"/>
    <property type="match status" value="1"/>
</dbReference>
<accession>A0AB39AJL0</accession>
<dbReference type="SUPFAM" id="SSF53271">
    <property type="entry name" value="PRTase-like"/>
    <property type="match status" value="2"/>
</dbReference>
<dbReference type="GO" id="GO:0006164">
    <property type="term" value="P:purine nucleotide biosynthetic process"/>
    <property type="evidence" value="ECO:0007669"/>
    <property type="project" value="TreeGrafter"/>
</dbReference>
<dbReference type="InterPro" id="IPR029057">
    <property type="entry name" value="PRTase-like"/>
</dbReference>
<dbReference type="GO" id="GO:0000287">
    <property type="term" value="F:magnesium ion binding"/>
    <property type="evidence" value="ECO:0007669"/>
    <property type="project" value="InterPro"/>
</dbReference>
<dbReference type="Gene3D" id="3.40.50.2020">
    <property type="match status" value="2"/>
</dbReference>
<dbReference type="PANTHER" id="PTHR10210:SF41">
    <property type="entry name" value="RIBOSE-PHOSPHATE PYROPHOSPHOKINASE 1, CHLOROPLASTIC"/>
    <property type="match status" value="1"/>
</dbReference>
<dbReference type="EMBL" id="PP934186">
    <property type="protein sequence ID" value="XDG30931.1"/>
    <property type="molecule type" value="Genomic_DNA"/>
</dbReference>
<evidence type="ECO:0000313" key="1">
    <source>
        <dbReference type="EMBL" id="XDG30931.1"/>
    </source>
</evidence>
<dbReference type="InterPro" id="IPR000836">
    <property type="entry name" value="PRTase_dom"/>
</dbReference>
<sequence>MNNITFVKGCATIDWITFSDGTETCTIKHGTKDNWSVPLEFDGLNHIQVKIEDGTRDLIRLGLVKDALDRLGVKGVKLTLGYFPQARADRVFQKGQPLPSKVFAGILNSFGFSKVYIYDPHSDVTSALIDNVEVITQTELLRNKVTEISRKLPNFKLCAPDLGATKKIFNSTMMLGHEDYIQAVKIRDVKTGNIVKCDLTVDKVEGNILILDDICDGSASFKFLAQKLKEKGADKVGLFITHGIFSKGLEVLEKDVDFIWCSNIIGNYINEQDVWRFNGD</sequence>
<reference evidence="1" key="1">
    <citation type="submission" date="2024-06" db="EMBL/GenBank/DDBJ databases">
        <authorList>
            <person name="Yang R."/>
        </authorList>
    </citation>
    <scope>NUCLEOTIDE SEQUENCE</scope>
</reference>
<name>A0AB39AJL0_9CAUD</name>
<organism evidence="1">
    <name type="scientific">Vibrio phage P018-4</name>
    <dbReference type="NCBI Taxonomy" id="3229728"/>
    <lineage>
        <taxon>Viruses</taxon>
        <taxon>Duplodnaviria</taxon>
        <taxon>Heunggongvirae</taxon>
        <taxon>Uroviricota</taxon>
        <taxon>Caudoviricetes</taxon>
    </lineage>
</organism>
<protein>
    <submittedName>
        <fullName evidence="1">Ribose-phosphate pyrophosphokinase</fullName>
    </submittedName>
</protein>
<dbReference type="InterPro" id="IPR005946">
    <property type="entry name" value="Rib-P_diPkinase"/>
</dbReference>